<dbReference type="Proteomes" id="UP001174936">
    <property type="component" value="Unassembled WGS sequence"/>
</dbReference>
<name>A0AA39YIC3_9PEZI</name>
<sequence>MICCKMHTTQPPPGPTAEPQNVSRTSIIQTRHCIPPTHHQQSGSLPGPFEPFEQRYQILDRAFARSSPARQRHWRHQTKLKSFHASACSFLPHALPPPRFSRRCERRRPRRVNPETNNSESTYLLQFRAPPLPPHRQLEPILRPTFRPRSPLTPRPPGRMAALHRSGRLHSSDYLSPLLSPSPPPPLPMRSIGLGRTSGSAHRWPSLHSVQI</sequence>
<organism evidence="2 3">
    <name type="scientific">Cercophora newfieldiana</name>
    <dbReference type="NCBI Taxonomy" id="92897"/>
    <lineage>
        <taxon>Eukaryota</taxon>
        <taxon>Fungi</taxon>
        <taxon>Dikarya</taxon>
        <taxon>Ascomycota</taxon>
        <taxon>Pezizomycotina</taxon>
        <taxon>Sordariomycetes</taxon>
        <taxon>Sordariomycetidae</taxon>
        <taxon>Sordariales</taxon>
        <taxon>Lasiosphaeriaceae</taxon>
        <taxon>Cercophora</taxon>
    </lineage>
</organism>
<feature type="region of interest" description="Disordered" evidence="1">
    <location>
        <begin position="1"/>
        <end position="21"/>
    </location>
</feature>
<evidence type="ECO:0000313" key="3">
    <source>
        <dbReference type="Proteomes" id="UP001174936"/>
    </source>
</evidence>
<comment type="caution">
    <text evidence="2">The sequence shown here is derived from an EMBL/GenBank/DDBJ whole genome shotgun (WGS) entry which is preliminary data.</text>
</comment>
<reference evidence="2" key="1">
    <citation type="submission" date="2023-06" db="EMBL/GenBank/DDBJ databases">
        <title>Genome-scale phylogeny and comparative genomics of the fungal order Sordariales.</title>
        <authorList>
            <consortium name="Lawrence Berkeley National Laboratory"/>
            <person name="Hensen N."/>
            <person name="Bonometti L."/>
            <person name="Westerberg I."/>
            <person name="Brannstrom I.O."/>
            <person name="Guillou S."/>
            <person name="Cros-Aarteil S."/>
            <person name="Calhoun S."/>
            <person name="Haridas S."/>
            <person name="Kuo A."/>
            <person name="Mondo S."/>
            <person name="Pangilinan J."/>
            <person name="Riley R."/>
            <person name="Labutti K."/>
            <person name="Andreopoulos B."/>
            <person name="Lipzen A."/>
            <person name="Chen C."/>
            <person name="Yanf M."/>
            <person name="Daum C."/>
            <person name="Ng V."/>
            <person name="Clum A."/>
            <person name="Steindorff A."/>
            <person name="Ohm R."/>
            <person name="Martin F."/>
            <person name="Silar P."/>
            <person name="Natvig D."/>
            <person name="Lalanne C."/>
            <person name="Gautier V."/>
            <person name="Ament-Velasquez S.L."/>
            <person name="Kruys A."/>
            <person name="Hutchinson M.I."/>
            <person name="Powell A.J."/>
            <person name="Barry K."/>
            <person name="Miller A.N."/>
            <person name="Grigoriev I.V."/>
            <person name="Debuchy R."/>
            <person name="Gladieux P."/>
            <person name="Thoren M.H."/>
            <person name="Johannesson H."/>
        </authorList>
    </citation>
    <scope>NUCLEOTIDE SEQUENCE</scope>
    <source>
        <strain evidence="2">SMH2532-1</strain>
    </source>
</reference>
<dbReference type="EMBL" id="JAULSV010000002">
    <property type="protein sequence ID" value="KAK0652854.1"/>
    <property type="molecule type" value="Genomic_DNA"/>
</dbReference>
<keyword evidence="3" id="KW-1185">Reference proteome</keyword>
<evidence type="ECO:0000256" key="1">
    <source>
        <dbReference type="SAM" id="MobiDB-lite"/>
    </source>
</evidence>
<proteinExistence type="predicted"/>
<protein>
    <submittedName>
        <fullName evidence="2">Uncharacterized protein</fullName>
    </submittedName>
</protein>
<gene>
    <name evidence="2" type="ORF">B0T16DRAFT_106470</name>
</gene>
<accession>A0AA39YIC3</accession>
<dbReference type="AlphaFoldDB" id="A0AA39YIC3"/>
<evidence type="ECO:0000313" key="2">
    <source>
        <dbReference type="EMBL" id="KAK0652854.1"/>
    </source>
</evidence>
<feature type="region of interest" description="Disordered" evidence="1">
    <location>
        <begin position="130"/>
        <end position="212"/>
    </location>
</feature>